<feature type="signal peptide" evidence="1">
    <location>
        <begin position="1"/>
        <end position="25"/>
    </location>
</feature>
<evidence type="ECO:0000313" key="3">
    <source>
        <dbReference type="Proteomes" id="UP000292935"/>
    </source>
</evidence>
<dbReference type="PROSITE" id="PS51257">
    <property type="entry name" value="PROKAR_LIPOPROTEIN"/>
    <property type="match status" value="1"/>
</dbReference>
<proteinExistence type="predicted"/>
<name>A0A4Q2JKM6_9MICO</name>
<dbReference type="EMBL" id="SDPO01000004">
    <property type="protein sequence ID" value="RXZ46697.1"/>
    <property type="molecule type" value="Genomic_DNA"/>
</dbReference>
<protein>
    <submittedName>
        <fullName evidence="2">Uncharacterized protein</fullName>
    </submittedName>
</protein>
<feature type="chain" id="PRO_5020744813" evidence="1">
    <location>
        <begin position="26"/>
        <end position="161"/>
    </location>
</feature>
<accession>A0A4Q2JKM6</accession>
<dbReference type="AlphaFoldDB" id="A0A4Q2JKM6"/>
<dbReference type="RefSeq" id="WP_129232413.1">
    <property type="nucleotide sequence ID" value="NZ_SDPO01000004.1"/>
</dbReference>
<organism evidence="2 3">
    <name type="scientific">Agromyces fucosus</name>
    <dbReference type="NCBI Taxonomy" id="41985"/>
    <lineage>
        <taxon>Bacteria</taxon>
        <taxon>Bacillati</taxon>
        <taxon>Actinomycetota</taxon>
        <taxon>Actinomycetes</taxon>
        <taxon>Micrococcales</taxon>
        <taxon>Microbacteriaceae</taxon>
        <taxon>Agromyces</taxon>
    </lineage>
</organism>
<dbReference type="OrthoDB" id="5147046at2"/>
<comment type="caution">
    <text evidence="2">The sequence shown here is derived from an EMBL/GenBank/DDBJ whole genome shotgun (WGS) entry which is preliminary data.</text>
</comment>
<sequence>MRRLRLLGLAAAVVASSTVSGCSLACTTIGWIDAVNVELDGSAGEVAAVELCTDGVCASAAPLLPASDEPLHVMTALPEASATPSSAPADVALLFSTERVDEDTWRILFPAQQPDSLTVRAVTATGEVLAEREAAIEWRRVGGSEQCGGPSEGEPISLDIP</sequence>
<keyword evidence="1" id="KW-0732">Signal</keyword>
<evidence type="ECO:0000313" key="2">
    <source>
        <dbReference type="EMBL" id="RXZ46697.1"/>
    </source>
</evidence>
<evidence type="ECO:0000256" key="1">
    <source>
        <dbReference type="SAM" id="SignalP"/>
    </source>
</evidence>
<keyword evidence="3" id="KW-1185">Reference proteome</keyword>
<gene>
    <name evidence="2" type="ORF">ESP57_17670</name>
</gene>
<dbReference type="Proteomes" id="UP000292935">
    <property type="component" value="Unassembled WGS sequence"/>
</dbReference>
<reference evidence="2 3" key="1">
    <citation type="submission" date="2019-01" db="EMBL/GenBank/DDBJ databases">
        <authorList>
            <person name="Li J."/>
        </authorList>
    </citation>
    <scope>NUCLEOTIDE SEQUENCE [LARGE SCALE GENOMIC DNA]</scope>
    <source>
        <strain evidence="2 3">CCUG 35506</strain>
    </source>
</reference>